<name>A0A5C5VGE0_9BACT</name>
<dbReference type="InterPro" id="IPR000421">
    <property type="entry name" value="FA58C"/>
</dbReference>
<keyword evidence="1" id="KW-0812">Transmembrane</keyword>
<feature type="transmembrane region" description="Helical" evidence="1">
    <location>
        <begin position="12"/>
        <end position="34"/>
    </location>
</feature>
<dbReference type="Proteomes" id="UP000316714">
    <property type="component" value="Unassembled WGS sequence"/>
</dbReference>
<comment type="caution">
    <text evidence="3">The sequence shown here is derived from an EMBL/GenBank/DDBJ whole genome shotgun (WGS) entry which is preliminary data.</text>
</comment>
<proteinExistence type="predicted"/>
<organism evidence="3 4">
    <name type="scientific">Posidoniimonas corsicana</name>
    <dbReference type="NCBI Taxonomy" id="1938618"/>
    <lineage>
        <taxon>Bacteria</taxon>
        <taxon>Pseudomonadati</taxon>
        <taxon>Planctomycetota</taxon>
        <taxon>Planctomycetia</taxon>
        <taxon>Pirellulales</taxon>
        <taxon>Lacipirellulaceae</taxon>
        <taxon>Posidoniimonas</taxon>
    </lineage>
</organism>
<keyword evidence="1" id="KW-0472">Membrane</keyword>
<keyword evidence="4" id="KW-1185">Reference proteome</keyword>
<evidence type="ECO:0000259" key="2">
    <source>
        <dbReference type="PROSITE" id="PS50022"/>
    </source>
</evidence>
<dbReference type="AlphaFoldDB" id="A0A5C5VGE0"/>
<dbReference type="PROSITE" id="PS50022">
    <property type="entry name" value="FA58C_3"/>
    <property type="match status" value="1"/>
</dbReference>
<reference evidence="3 4" key="1">
    <citation type="submission" date="2019-02" db="EMBL/GenBank/DDBJ databases">
        <title>Deep-cultivation of Planctomycetes and their phenomic and genomic characterization uncovers novel biology.</title>
        <authorList>
            <person name="Wiegand S."/>
            <person name="Jogler M."/>
            <person name="Boedeker C."/>
            <person name="Pinto D."/>
            <person name="Vollmers J."/>
            <person name="Rivas-Marin E."/>
            <person name="Kohn T."/>
            <person name="Peeters S.H."/>
            <person name="Heuer A."/>
            <person name="Rast P."/>
            <person name="Oberbeckmann S."/>
            <person name="Bunk B."/>
            <person name="Jeske O."/>
            <person name="Meyerdierks A."/>
            <person name="Storesund J.E."/>
            <person name="Kallscheuer N."/>
            <person name="Luecker S."/>
            <person name="Lage O.M."/>
            <person name="Pohl T."/>
            <person name="Merkel B.J."/>
            <person name="Hornburger P."/>
            <person name="Mueller R.-W."/>
            <person name="Bruemmer F."/>
            <person name="Labrenz M."/>
            <person name="Spormann A.M."/>
            <person name="Op Den Camp H."/>
            <person name="Overmann J."/>
            <person name="Amann R."/>
            <person name="Jetten M.S.M."/>
            <person name="Mascher T."/>
            <person name="Medema M.H."/>
            <person name="Devos D.P."/>
            <person name="Kaster A.-K."/>
            <person name="Ovreas L."/>
            <person name="Rohde M."/>
            <person name="Galperin M.Y."/>
            <person name="Jogler C."/>
        </authorList>
    </citation>
    <scope>NUCLEOTIDE SEQUENCE [LARGE SCALE GENOMIC DNA]</scope>
    <source>
        <strain evidence="3 4">KOR34</strain>
    </source>
</reference>
<accession>A0A5C5VGE0</accession>
<protein>
    <recommendedName>
        <fullName evidence="2">F5/8 type C domain-containing protein</fullName>
    </recommendedName>
</protein>
<feature type="transmembrane region" description="Helical" evidence="1">
    <location>
        <begin position="60"/>
        <end position="80"/>
    </location>
</feature>
<keyword evidence="1" id="KW-1133">Transmembrane helix</keyword>
<feature type="transmembrane region" description="Helical" evidence="1">
    <location>
        <begin position="92"/>
        <end position="109"/>
    </location>
</feature>
<evidence type="ECO:0000256" key="1">
    <source>
        <dbReference type="SAM" id="Phobius"/>
    </source>
</evidence>
<evidence type="ECO:0000313" key="4">
    <source>
        <dbReference type="Proteomes" id="UP000316714"/>
    </source>
</evidence>
<dbReference type="EMBL" id="SIHJ01000001">
    <property type="protein sequence ID" value="TWT36969.1"/>
    <property type="molecule type" value="Genomic_DNA"/>
</dbReference>
<evidence type="ECO:0000313" key="3">
    <source>
        <dbReference type="EMBL" id="TWT36969.1"/>
    </source>
</evidence>
<feature type="domain" description="F5/8 type C" evidence="2">
    <location>
        <begin position="1"/>
        <end position="45"/>
    </location>
</feature>
<sequence length="244" mass="26218">MIGPRLARLSGWVSATVWAVNVGLLAAAAAWVYLDGGAPHSVEAIAELRAGSTWSDQTTALASAVVAAAATAVVMLLMLFIGPPWCRSTKAWLLFTGVVCGWLGLGILWPDLYWAGQQRRVASELAAATEFARQLSTDWPTNDGELPGVGMFLAYPKGAPTVMLLIGTAEIPGTGLWFTLVERGPGGVLRFELAGDESDAWLEWRPDGSSPETYVGGLETHYRLRRDTRLSDQWVLSRYDAGPG</sequence>
<gene>
    <name evidence="3" type="ORF">KOR34_19140</name>
</gene>